<comment type="caution">
    <text evidence="1">The sequence shown here is derived from an EMBL/GenBank/DDBJ whole genome shotgun (WGS) entry which is preliminary data.</text>
</comment>
<keyword evidence="2" id="KW-1185">Reference proteome</keyword>
<dbReference type="AlphaFoldDB" id="A0A931BNV3"/>
<sequence length="72" mass="7559">MLQPSNDQQMIRLAALKAKLSATDALADLIRASAIRDTSSDEPYENASALSGHISAALAMVEIILEDMGATA</sequence>
<evidence type="ECO:0000313" key="2">
    <source>
        <dbReference type="Proteomes" id="UP000599312"/>
    </source>
</evidence>
<dbReference type="RefSeq" id="WP_196272687.1">
    <property type="nucleotide sequence ID" value="NZ_JADQDO010000007.1"/>
</dbReference>
<accession>A0A931BNV3</accession>
<dbReference type="Proteomes" id="UP000599312">
    <property type="component" value="Unassembled WGS sequence"/>
</dbReference>
<protein>
    <submittedName>
        <fullName evidence="1">Uncharacterized protein</fullName>
    </submittedName>
</protein>
<proteinExistence type="predicted"/>
<organism evidence="1 2">
    <name type="scientific">Microvirga alba</name>
    <dbReference type="NCBI Taxonomy" id="2791025"/>
    <lineage>
        <taxon>Bacteria</taxon>
        <taxon>Pseudomonadati</taxon>
        <taxon>Pseudomonadota</taxon>
        <taxon>Alphaproteobacteria</taxon>
        <taxon>Hyphomicrobiales</taxon>
        <taxon>Methylobacteriaceae</taxon>
        <taxon>Microvirga</taxon>
    </lineage>
</organism>
<dbReference type="EMBL" id="JADQDO010000007">
    <property type="protein sequence ID" value="MBF9234706.1"/>
    <property type="molecule type" value="Genomic_DNA"/>
</dbReference>
<evidence type="ECO:0000313" key="1">
    <source>
        <dbReference type="EMBL" id="MBF9234706.1"/>
    </source>
</evidence>
<reference evidence="1" key="1">
    <citation type="submission" date="2020-11" db="EMBL/GenBank/DDBJ databases">
        <authorList>
            <person name="Kim M.K."/>
        </authorList>
    </citation>
    <scope>NUCLEOTIDE SEQUENCE</scope>
    <source>
        <strain evidence="1">BT350</strain>
    </source>
</reference>
<name>A0A931BNV3_9HYPH</name>
<gene>
    <name evidence="1" type="ORF">I2H38_15125</name>
</gene>